<evidence type="ECO:0000313" key="1">
    <source>
        <dbReference type="EMBL" id="TKR73784.1"/>
    </source>
</evidence>
<dbReference type="InterPro" id="IPR012292">
    <property type="entry name" value="Globin/Proto"/>
</dbReference>
<gene>
    <name evidence="1" type="ORF">L596_021055</name>
</gene>
<sequence length="209" mass="24423">MGLYLCCPQHTDKVTSIYAPVAKRSRKVPLKLSSGEKAVLIKHWEATVLHHVPDIFLKTMLASIRDSPRLLDIISCKMYHPNFEDISEWPKLRRMANGNCAFFTKQIVTNKLDEDLVRKDSEQLGAIHIQYAPYGFKPTFLDIWQANMLSIVEQIEFEKAHDKKVFLKAFRSLISFLCTLMVMEYEDSMQLIRHTEREYRRDELINGML</sequence>
<dbReference type="GO" id="GO:0020037">
    <property type="term" value="F:heme binding"/>
    <property type="evidence" value="ECO:0007669"/>
    <property type="project" value="InterPro"/>
</dbReference>
<dbReference type="GO" id="GO:0019825">
    <property type="term" value="F:oxygen binding"/>
    <property type="evidence" value="ECO:0007669"/>
    <property type="project" value="InterPro"/>
</dbReference>
<dbReference type="Proteomes" id="UP000298663">
    <property type="component" value="Unassembled WGS sequence"/>
</dbReference>
<protein>
    <recommendedName>
        <fullName evidence="3">Globin family profile domain-containing protein</fullName>
    </recommendedName>
</protein>
<evidence type="ECO:0000313" key="2">
    <source>
        <dbReference type="Proteomes" id="UP000298663"/>
    </source>
</evidence>
<dbReference type="Gene3D" id="1.10.490.10">
    <property type="entry name" value="Globins"/>
    <property type="match status" value="1"/>
</dbReference>
<reference evidence="1 2" key="1">
    <citation type="journal article" date="2015" name="Genome Biol.">
        <title>Comparative genomics of Steinernema reveals deeply conserved gene regulatory networks.</title>
        <authorList>
            <person name="Dillman A.R."/>
            <person name="Macchietto M."/>
            <person name="Porter C.F."/>
            <person name="Rogers A."/>
            <person name="Williams B."/>
            <person name="Antoshechkin I."/>
            <person name="Lee M.M."/>
            <person name="Goodwin Z."/>
            <person name="Lu X."/>
            <person name="Lewis E.E."/>
            <person name="Goodrich-Blair H."/>
            <person name="Stock S.P."/>
            <person name="Adams B.J."/>
            <person name="Sternberg P.W."/>
            <person name="Mortazavi A."/>
        </authorList>
    </citation>
    <scope>NUCLEOTIDE SEQUENCE [LARGE SCALE GENOMIC DNA]</scope>
    <source>
        <strain evidence="1 2">ALL</strain>
    </source>
</reference>
<dbReference type="OrthoDB" id="5858596at2759"/>
<keyword evidence="2" id="KW-1185">Reference proteome</keyword>
<comment type="caution">
    <text evidence="1">The sequence shown here is derived from an EMBL/GenBank/DDBJ whole genome shotgun (WGS) entry which is preliminary data.</text>
</comment>
<dbReference type="EMBL" id="AZBU02000006">
    <property type="protein sequence ID" value="TKR73784.1"/>
    <property type="molecule type" value="Genomic_DNA"/>
</dbReference>
<dbReference type="AlphaFoldDB" id="A0A4U5MVK5"/>
<reference evidence="1 2" key="2">
    <citation type="journal article" date="2019" name="G3 (Bethesda)">
        <title>Hybrid Assembly of the Genome of the Entomopathogenic Nematode Steinernema carpocapsae Identifies the X-Chromosome.</title>
        <authorList>
            <person name="Serra L."/>
            <person name="Macchietto M."/>
            <person name="Macias-Munoz A."/>
            <person name="McGill C.J."/>
            <person name="Rodriguez I.M."/>
            <person name="Rodriguez B."/>
            <person name="Murad R."/>
            <person name="Mortazavi A."/>
        </authorList>
    </citation>
    <scope>NUCLEOTIDE SEQUENCE [LARGE SCALE GENOMIC DNA]</scope>
    <source>
        <strain evidence="1 2">ALL</strain>
    </source>
</reference>
<accession>A0A4U5MVK5</accession>
<evidence type="ECO:0008006" key="3">
    <source>
        <dbReference type="Google" id="ProtNLM"/>
    </source>
</evidence>
<name>A0A4U5MVK5_STECR</name>
<proteinExistence type="predicted"/>
<organism evidence="1 2">
    <name type="scientific">Steinernema carpocapsae</name>
    <name type="common">Entomopathogenic nematode</name>
    <dbReference type="NCBI Taxonomy" id="34508"/>
    <lineage>
        <taxon>Eukaryota</taxon>
        <taxon>Metazoa</taxon>
        <taxon>Ecdysozoa</taxon>
        <taxon>Nematoda</taxon>
        <taxon>Chromadorea</taxon>
        <taxon>Rhabditida</taxon>
        <taxon>Tylenchina</taxon>
        <taxon>Panagrolaimomorpha</taxon>
        <taxon>Strongyloidoidea</taxon>
        <taxon>Steinernematidae</taxon>
        <taxon>Steinernema</taxon>
    </lineage>
</organism>